<organism evidence="2 3">
    <name type="scientific">Paenibacillus arenosi</name>
    <dbReference type="NCBI Taxonomy" id="2774142"/>
    <lineage>
        <taxon>Bacteria</taxon>
        <taxon>Bacillati</taxon>
        <taxon>Bacillota</taxon>
        <taxon>Bacilli</taxon>
        <taxon>Bacillales</taxon>
        <taxon>Paenibacillaceae</taxon>
        <taxon>Paenibacillus</taxon>
    </lineage>
</organism>
<feature type="transmembrane region" description="Helical" evidence="1">
    <location>
        <begin position="36"/>
        <end position="57"/>
    </location>
</feature>
<proteinExistence type="predicted"/>
<dbReference type="EMBL" id="JACYTN010000001">
    <property type="protein sequence ID" value="MBD8497256.1"/>
    <property type="molecule type" value="Genomic_DNA"/>
</dbReference>
<name>A0ABR9AWC7_9BACL</name>
<keyword evidence="1" id="KW-1133">Transmembrane helix</keyword>
<evidence type="ECO:0000313" key="2">
    <source>
        <dbReference type="EMBL" id="MBD8497256.1"/>
    </source>
</evidence>
<dbReference type="RefSeq" id="WP_192023667.1">
    <property type="nucleotide sequence ID" value="NZ_JACYTN010000001.1"/>
</dbReference>
<evidence type="ECO:0008006" key="4">
    <source>
        <dbReference type="Google" id="ProtNLM"/>
    </source>
</evidence>
<evidence type="ECO:0000256" key="1">
    <source>
        <dbReference type="SAM" id="Phobius"/>
    </source>
</evidence>
<protein>
    <recommendedName>
        <fullName evidence="4">DUF304 domain-containing protein</fullName>
    </recommendedName>
</protein>
<reference evidence="2 3" key="1">
    <citation type="submission" date="2020-09" db="EMBL/GenBank/DDBJ databases">
        <title>Paenibacillus sp. CAU 1523 isolated from sand of Haeundae Beach.</title>
        <authorList>
            <person name="Kim W."/>
        </authorList>
    </citation>
    <scope>NUCLEOTIDE SEQUENCE [LARGE SCALE GENOMIC DNA]</scope>
    <source>
        <strain evidence="2 3">CAU 1523</strain>
    </source>
</reference>
<evidence type="ECO:0000313" key="3">
    <source>
        <dbReference type="Proteomes" id="UP000634529"/>
    </source>
</evidence>
<gene>
    <name evidence="2" type="ORF">IFO66_02955</name>
</gene>
<accession>A0ABR9AWC7</accession>
<feature type="transmembrane region" description="Helical" evidence="1">
    <location>
        <begin position="12"/>
        <end position="30"/>
    </location>
</feature>
<keyword evidence="1" id="KW-0472">Membrane</keyword>
<dbReference type="Proteomes" id="UP000634529">
    <property type="component" value="Unassembled WGS sequence"/>
</dbReference>
<keyword evidence="3" id="KW-1185">Reference proteome</keyword>
<comment type="caution">
    <text evidence="2">The sequence shown here is derived from an EMBL/GenBank/DDBJ whole genome shotgun (WGS) entry which is preliminary data.</text>
</comment>
<sequence length="150" mass="17665">MNKKYEIKLPKLVYVQVAISILFIPLLLLIMRKDDLLSVIFSILLLLAILIQIVVLLKRILGLRKNNELEFAENKIKINHTEIPVQKIEKIIIEGYFVQSIAIKLYGSKLVSIDLHFRFKNNEEIHIEELKQWAKMNRIKVTSGKIFRWI</sequence>
<keyword evidence="1" id="KW-0812">Transmembrane</keyword>